<dbReference type="AlphaFoldDB" id="J3JYV7"/>
<keyword evidence="7" id="KW-0234">DNA repair</keyword>
<sequence length="584" mass="66339">MFGTQSKIAEIQIMEAYLKRKAPESDGPKKRQKLEECPHKERCYRKNPHHFKQFEHPFLNNLIEMGDLVTIPENMPQTKENYLEQLEILRPILQARKSSEAPETKTTTSTQNRKEHKPQATSCSGSSGKICGKTAVDNTQCSVGSMLDKLQKNAPYNLFFTTIPKSQHTLTAPNSVTFTDLLCPSLGPLKESLQINFMIDIGWLVKQYKAREQDNKPLTILYGDDWPDMVEYMRRFCPNVKHHFVKMKDPFGCHHTKLGIYAYEDESIRVVVSTANLYYEDWNHYNQGLWISPRLAKLPSNSAERDGEAITGFKGHLLDYLRSYQLPILRDWVKYVANADFGEVKVALVYSAPGKHYAKQNGSHLHRVGDLLSQHCVLPAKTTAQSEGPLSWGILAQASSIGSIGKTAAEWLRGSLLRSLASHKQSPLPGNSQATISLVYPSVSNVAHGYFGLESGGCLPYSKATNEKQRWLQTYMHQWIADARHRTRAMPHIKSYCRVSPGLDKLAYFLLTSANLSKSARGNNIQKDGGCYIRSYEMGVMFLPRFFDEEFFEISNPTTTKALFPFIYDLPLTPYKKDDYPWCN</sequence>
<dbReference type="Pfam" id="PF06087">
    <property type="entry name" value="Tyr-DNA_phospho"/>
    <property type="match status" value="1"/>
</dbReference>
<evidence type="ECO:0000256" key="12">
    <source>
        <dbReference type="SAM" id="MobiDB-lite"/>
    </source>
</evidence>
<dbReference type="SUPFAM" id="SSF56024">
    <property type="entry name" value="Phospholipase D/nuclease"/>
    <property type="match status" value="2"/>
</dbReference>
<evidence type="ECO:0000256" key="6">
    <source>
        <dbReference type="ARBA" id="ARBA00022839"/>
    </source>
</evidence>
<protein>
    <recommendedName>
        <fullName evidence="13">PBZ-type domain-containing protein</fullName>
    </recommendedName>
</protein>
<dbReference type="PANTHER" id="PTHR12415:SF0">
    <property type="entry name" value="TYROSYL-DNA PHOSPHODIESTERASE 1"/>
    <property type="match status" value="1"/>
</dbReference>
<feature type="binding site" evidence="10">
    <location>
        <position position="257"/>
    </location>
    <ligand>
        <name>substrate</name>
    </ligand>
</feature>
<dbReference type="InterPro" id="IPR019406">
    <property type="entry name" value="APLF_PBZ"/>
</dbReference>
<dbReference type="EMBL" id="BT128438">
    <property type="protein sequence ID" value="AEE63395.1"/>
    <property type="molecule type" value="mRNA"/>
</dbReference>
<dbReference type="Pfam" id="PF10283">
    <property type="entry name" value="zf-CCHH"/>
    <property type="match status" value="1"/>
</dbReference>
<dbReference type="HOGENOM" id="CLU_010413_3_0_1"/>
<evidence type="ECO:0000256" key="1">
    <source>
        <dbReference type="ARBA" id="ARBA00004123"/>
    </source>
</evidence>
<evidence type="ECO:0000313" key="14">
    <source>
        <dbReference type="EMBL" id="AEE63395.1"/>
    </source>
</evidence>
<reference evidence="14" key="1">
    <citation type="journal article" date="2012" name="Insect Biochem. Mol. Biol.">
        <title>Transcriptome and full-length cDNA resources for the mountain pine beetle, Dendroctonus ponderosae Hopkins, a major insect pest of pine forests.</title>
        <authorList>
            <person name="Keeling C.I."/>
            <person name="Henderson H."/>
            <person name="Li M."/>
            <person name="Yuen M."/>
            <person name="Clark E.L."/>
            <person name="Fraser J.D."/>
            <person name="Huber D.P."/>
            <person name="Liao N.Y."/>
            <person name="Roderick Docking T."/>
            <person name="Birol I."/>
            <person name="Chan S.K."/>
            <person name="Taylor G.A."/>
            <person name="Palmquist D."/>
            <person name="Jones S.J."/>
            <person name="Bohlmann J."/>
        </authorList>
    </citation>
    <scope>NUCLEOTIDE SEQUENCE</scope>
    <source>
        <tissue evidence="14">Midgut and adhering fatbody of emerged adults of both sexes after feeding on lodgepole pine for up to 64 h</tissue>
    </source>
</reference>
<evidence type="ECO:0000256" key="8">
    <source>
        <dbReference type="ARBA" id="ARBA00023242"/>
    </source>
</evidence>
<keyword evidence="4" id="KW-0227">DNA damage</keyword>
<evidence type="ECO:0000256" key="9">
    <source>
        <dbReference type="PIRSR" id="PIRSR610347-1"/>
    </source>
</evidence>
<dbReference type="CDD" id="cd09193">
    <property type="entry name" value="PLDc_mTdp1_1"/>
    <property type="match status" value="1"/>
</dbReference>
<evidence type="ECO:0000256" key="2">
    <source>
        <dbReference type="ARBA" id="ARBA00010205"/>
    </source>
</evidence>
<accession>J3JYV7</accession>
<dbReference type="GO" id="GO:0005634">
    <property type="term" value="C:nucleus"/>
    <property type="evidence" value="ECO:0007669"/>
    <property type="project" value="UniProtKB-SubCell"/>
</dbReference>
<keyword evidence="8" id="KW-0539">Nucleus</keyword>
<keyword evidence="5" id="KW-0378">Hydrolase</keyword>
<organism evidence="14">
    <name type="scientific">Dendroctonus ponderosae</name>
    <name type="common">Mountain pine beetle</name>
    <dbReference type="NCBI Taxonomy" id="77166"/>
    <lineage>
        <taxon>Eukaryota</taxon>
        <taxon>Metazoa</taxon>
        <taxon>Ecdysozoa</taxon>
        <taxon>Arthropoda</taxon>
        <taxon>Hexapoda</taxon>
        <taxon>Insecta</taxon>
        <taxon>Pterygota</taxon>
        <taxon>Neoptera</taxon>
        <taxon>Endopterygota</taxon>
        <taxon>Coleoptera</taxon>
        <taxon>Polyphaga</taxon>
        <taxon>Cucujiformia</taxon>
        <taxon>Curculionidae</taxon>
        <taxon>Scolytinae</taxon>
        <taxon>Dendroctonus</taxon>
    </lineage>
</organism>
<feature type="binding site" evidence="10">
    <location>
        <position position="494"/>
    </location>
    <ligand>
        <name>substrate</name>
    </ligand>
</feature>
<name>J3JYV7_DENPD</name>
<evidence type="ECO:0000256" key="3">
    <source>
        <dbReference type="ARBA" id="ARBA00022722"/>
    </source>
</evidence>
<dbReference type="OrthoDB" id="47785at2759"/>
<dbReference type="InterPro" id="IPR010347">
    <property type="entry name" value="Tdp1"/>
</dbReference>
<feature type="site" description="Interaction with DNA" evidence="11">
    <location>
        <position position="517"/>
    </location>
</feature>
<keyword evidence="6" id="KW-0269">Exonuclease</keyword>
<keyword evidence="3" id="KW-0540">Nuclease</keyword>
<feature type="active site" description="Proton donor/acceptor" evidence="9">
    <location>
        <position position="492"/>
    </location>
</feature>
<dbReference type="PANTHER" id="PTHR12415">
    <property type="entry name" value="TYROSYL-DNA PHOSPHODIESTERASE 1"/>
    <property type="match status" value="1"/>
</dbReference>
<evidence type="ECO:0000256" key="5">
    <source>
        <dbReference type="ARBA" id="ARBA00022801"/>
    </source>
</evidence>
<dbReference type="GO" id="GO:0006281">
    <property type="term" value="P:DNA repair"/>
    <property type="evidence" value="ECO:0007669"/>
    <property type="project" value="UniProtKB-KW"/>
</dbReference>
<comment type="subcellular location">
    <subcellularLocation>
        <location evidence="1">Nucleus</location>
    </subcellularLocation>
</comment>
<dbReference type="GO" id="GO:0003690">
    <property type="term" value="F:double-stranded DNA binding"/>
    <property type="evidence" value="ECO:0007669"/>
    <property type="project" value="TreeGrafter"/>
</dbReference>
<feature type="active site" description="Nucleophile" evidence="9">
    <location>
        <position position="255"/>
    </location>
</feature>
<feature type="region of interest" description="Disordered" evidence="12">
    <location>
        <begin position="94"/>
        <end position="127"/>
    </location>
</feature>
<evidence type="ECO:0000256" key="4">
    <source>
        <dbReference type="ARBA" id="ARBA00022763"/>
    </source>
</evidence>
<dbReference type="GO" id="GO:0003697">
    <property type="term" value="F:single-stranded DNA binding"/>
    <property type="evidence" value="ECO:0007669"/>
    <property type="project" value="TreeGrafter"/>
</dbReference>
<dbReference type="GO" id="GO:0017005">
    <property type="term" value="F:3'-tyrosyl-DNA phosphodiesterase activity"/>
    <property type="evidence" value="ECO:0007669"/>
    <property type="project" value="TreeGrafter"/>
</dbReference>
<dbReference type="Gene3D" id="3.30.870.10">
    <property type="entry name" value="Endonuclease Chain A"/>
    <property type="match status" value="2"/>
</dbReference>
<evidence type="ECO:0000256" key="11">
    <source>
        <dbReference type="PIRSR" id="PIRSR610347-3"/>
    </source>
</evidence>
<evidence type="ECO:0000259" key="13">
    <source>
        <dbReference type="Pfam" id="PF10283"/>
    </source>
</evidence>
<proteinExistence type="evidence at transcript level"/>
<dbReference type="GO" id="GO:0004527">
    <property type="term" value="F:exonuclease activity"/>
    <property type="evidence" value="ECO:0007669"/>
    <property type="project" value="UniProtKB-KW"/>
</dbReference>
<feature type="domain" description="PBZ-type" evidence="13">
    <location>
        <begin position="35"/>
        <end position="57"/>
    </location>
</feature>
<comment type="similarity">
    <text evidence="2">Belongs to the tyrosyl-DNA phosphodiesterase family.</text>
</comment>
<evidence type="ECO:0000256" key="7">
    <source>
        <dbReference type="ARBA" id="ARBA00023204"/>
    </source>
</evidence>
<evidence type="ECO:0000256" key="10">
    <source>
        <dbReference type="PIRSR" id="PIRSR610347-2"/>
    </source>
</evidence>